<name>A0A376CLA5_9CORY</name>
<protein>
    <submittedName>
        <fullName evidence="2">Uncharacterized protein</fullName>
    </submittedName>
</protein>
<organism evidence="2 3">
    <name type="scientific">Corynebacterium pilosum</name>
    <dbReference type="NCBI Taxonomy" id="35756"/>
    <lineage>
        <taxon>Bacteria</taxon>
        <taxon>Bacillati</taxon>
        <taxon>Actinomycetota</taxon>
        <taxon>Actinomycetes</taxon>
        <taxon>Mycobacteriales</taxon>
        <taxon>Corynebacteriaceae</taxon>
        <taxon>Corynebacterium</taxon>
    </lineage>
</organism>
<feature type="region of interest" description="Disordered" evidence="1">
    <location>
        <begin position="69"/>
        <end position="94"/>
    </location>
</feature>
<dbReference type="EMBL" id="UFXQ01000001">
    <property type="protein sequence ID" value="STC69271.1"/>
    <property type="molecule type" value="Genomic_DNA"/>
</dbReference>
<accession>A0A376CLA5</accession>
<proteinExistence type="predicted"/>
<dbReference type="AlphaFoldDB" id="A0A376CLA5"/>
<keyword evidence="3" id="KW-1185">Reference proteome</keyword>
<gene>
    <name evidence="2" type="ORF">NCTC11862_01056</name>
</gene>
<sequence>MAKKRLNQRQLEVLDWISQGCPDKGWPDSYYKQSARMMEAYDLVKVSGHGPTWTACITDKGRDQFAHGAEVTAGKPRKPGSHSATSRGNKVTVNHQTSVVPVSEKMAPAPEPAPQVPDDDVRELYDLLVADEFHILADLPADSPDVDWRARARRLAKAEDLLGSDRVTISHHRGGSWNDYRETISVALVPKDRWLTRTPREVVDATRVKYHPAVAAVVEGSRGFSTATVTRAKRVLHAMFTEAEARGWKVTIGEPERRGAIDYKAATTLHKQRCTVRIVTNAESHEIQAYEKHRRREQEPSKEDLEHKKRWGYYSHTYEYLPTGRLIITRPYSVIVQDSESGRSTVENRLPTVFAEWAAKEPWVKRKRVLGQRREAEHARRRAEVEPAADLIHADNVRREVMRERAEEYRRFLDVQTYVDALAQAQRDGQIEPGSPDDEWANWCVAHRADQDPLTQLHMPTIPAQNLQERERLIERLIKDMGPLPGDP</sequence>
<reference evidence="2 3" key="1">
    <citation type="submission" date="2018-06" db="EMBL/GenBank/DDBJ databases">
        <authorList>
            <consortium name="Pathogen Informatics"/>
            <person name="Doyle S."/>
        </authorList>
    </citation>
    <scope>NUCLEOTIDE SEQUENCE [LARGE SCALE GENOMIC DNA]</scope>
    <source>
        <strain evidence="2 3">NCTC11862</strain>
    </source>
</reference>
<evidence type="ECO:0000256" key="1">
    <source>
        <dbReference type="SAM" id="MobiDB-lite"/>
    </source>
</evidence>
<evidence type="ECO:0000313" key="3">
    <source>
        <dbReference type="Proteomes" id="UP000254467"/>
    </source>
</evidence>
<feature type="compositionally biased region" description="Polar residues" evidence="1">
    <location>
        <begin position="82"/>
        <end position="94"/>
    </location>
</feature>
<evidence type="ECO:0000313" key="2">
    <source>
        <dbReference type="EMBL" id="STC69271.1"/>
    </source>
</evidence>
<dbReference type="Proteomes" id="UP000254467">
    <property type="component" value="Unassembled WGS sequence"/>
</dbReference>